<reference evidence="2 3" key="1">
    <citation type="submission" date="2024-05" db="EMBL/GenBank/DDBJ databases">
        <title>Genome sequencing and assembly of Indian major carp, Cirrhinus mrigala (Hamilton, 1822).</title>
        <authorList>
            <person name="Mohindra V."/>
            <person name="Chowdhury L.M."/>
            <person name="Lal K."/>
            <person name="Jena J.K."/>
        </authorList>
    </citation>
    <scope>NUCLEOTIDE SEQUENCE [LARGE SCALE GENOMIC DNA]</scope>
    <source>
        <strain evidence="2">CM1030</strain>
        <tissue evidence="2">Blood</tissue>
    </source>
</reference>
<protein>
    <submittedName>
        <fullName evidence="2">Uncharacterized protein</fullName>
    </submittedName>
</protein>
<evidence type="ECO:0000313" key="3">
    <source>
        <dbReference type="Proteomes" id="UP001529510"/>
    </source>
</evidence>
<feature type="compositionally biased region" description="Basic and acidic residues" evidence="1">
    <location>
        <begin position="55"/>
        <end position="76"/>
    </location>
</feature>
<organism evidence="2 3">
    <name type="scientific">Cirrhinus mrigala</name>
    <name type="common">Mrigala</name>
    <dbReference type="NCBI Taxonomy" id="683832"/>
    <lineage>
        <taxon>Eukaryota</taxon>
        <taxon>Metazoa</taxon>
        <taxon>Chordata</taxon>
        <taxon>Craniata</taxon>
        <taxon>Vertebrata</taxon>
        <taxon>Euteleostomi</taxon>
        <taxon>Actinopterygii</taxon>
        <taxon>Neopterygii</taxon>
        <taxon>Teleostei</taxon>
        <taxon>Ostariophysi</taxon>
        <taxon>Cypriniformes</taxon>
        <taxon>Cyprinidae</taxon>
        <taxon>Labeoninae</taxon>
        <taxon>Labeonini</taxon>
        <taxon>Cirrhinus</taxon>
    </lineage>
</organism>
<name>A0ABD0PIL4_CIRMR</name>
<evidence type="ECO:0000313" key="2">
    <source>
        <dbReference type="EMBL" id="KAL0173737.1"/>
    </source>
</evidence>
<feature type="region of interest" description="Disordered" evidence="1">
    <location>
        <begin position="38"/>
        <end position="98"/>
    </location>
</feature>
<dbReference type="AlphaFoldDB" id="A0ABD0PIL4"/>
<keyword evidence="3" id="KW-1185">Reference proteome</keyword>
<dbReference type="EMBL" id="JAMKFB020000015">
    <property type="protein sequence ID" value="KAL0173737.1"/>
    <property type="molecule type" value="Genomic_DNA"/>
</dbReference>
<comment type="caution">
    <text evidence="2">The sequence shown here is derived from an EMBL/GenBank/DDBJ whole genome shotgun (WGS) entry which is preliminary data.</text>
</comment>
<gene>
    <name evidence="2" type="ORF">M9458_029705</name>
</gene>
<evidence type="ECO:0000256" key="1">
    <source>
        <dbReference type="SAM" id="MobiDB-lite"/>
    </source>
</evidence>
<feature type="non-terminal residue" evidence="2">
    <location>
        <position position="98"/>
    </location>
</feature>
<proteinExistence type="predicted"/>
<accession>A0ABD0PIL4</accession>
<sequence>MQMSSAFNNAALNCSGSGQITTTWREAIIQCLESVYPQSRAQPDPDPSSPSSHYTELKPEATDNVRSDKVEDRRGDNAGSDVRPGARAGYNAHHEGKP</sequence>
<dbReference type="Proteomes" id="UP001529510">
    <property type="component" value="Unassembled WGS sequence"/>
</dbReference>